<comment type="caution">
    <text evidence="2">The sequence shown here is derived from an EMBL/GenBank/DDBJ whole genome shotgun (WGS) entry which is preliminary data.</text>
</comment>
<name>A0A819FZG7_9BILA</name>
<reference evidence="2" key="1">
    <citation type="submission" date="2021-02" db="EMBL/GenBank/DDBJ databases">
        <authorList>
            <person name="Nowell W R."/>
        </authorList>
    </citation>
    <scope>NUCLEOTIDE SEQUENCE</scope>
</reference>
<gene>
    <name evidence="2" type="ORF">JBS370_LOCUS19639</name>
    <name evidence="1" type="ORF">ZHD862_LOCUS7381</name>
</gene>
<dbReference type="EMBL" id="CAJOBD010002372">
    <property type="protein sequence ID" value="CAF3877137.1"/>
    <property type="molecule type" value="Genomic_DNA"/>
</dbReference>
<dbReference type="EMBL" id="CAJNOT010000224">
    <property type="protein sequence ID" value="CAF0900910.1"/>
    <property type="molecule type" value="Genomic_DNA"/>
</dbReference>
<dbReference type="Proteomes" id="UP000663836">
    <property type="component" value="Unassembled WGS sequence"/>
</dbReference>
<evidence type="ECO:0000313" key="1">
    <source>
        <dbReference type="EMBL" id="CAF0900910.1"/>
    </source>
</evidence>
<dbReference type="Proteomes" id="UP000663864">
    <property type="component" value="Unassembled WGS sequence"/>
</dbReference>
<organism evidence="2 3">
    <name type="scientific">Rotaria sordida</name>
    <dbReference type="NCBI Taxonomy" id="392033"/>
    <lineage>
        <taxon>Eukaryota</taxon>
        <taxon>Metazoa</taxon>
        <taxon>Spiralia</taxon>
        <taxon>Gnathifera</taxon>
        <taxon>Rotifera</taxon>
        <taxon>Eurotatoria</taxon>
        <taxon>Bdelloidea</taxon>
        <taxon>Philodinida</taxon>
        <taxon>Philodinidae</taxon>
        <taxon>Rotaria</taxon>
    </lineage>
</organism>
<evidence type="ECO:0000313" key="3">
    <source>
        <dbReference type="Proteomes" id="UP000663836"/>
    </source>
</evidence>
<dbReference type="AlphaFoldDB" id="A0A819FZG7"/>
<sequence length="207" mass="23429">MDQNTFACQMVQYQRIEENMVTEVYINCFGSEDAFFANHLANLLQNVVDGKIQHPIIAQYNTQLTEKCGNEITKWLPSTVVPPNAELRQLKKIKILDTLEGYEDESSIYVVCAAQRASSEPKFTNVSDPIMLLIANVEAIITTANVPRDIYLKDKKYTLIGATSHKPNHFIGMMACNKHKQHAIIDDLFKTTKGCHSISRAFYLLSK</sequence>
<evidence type="ECO:0000313" key="2">
    <source>
        <dbReference type="EMBL" id="CAF3877137.1"/>
    </source>
</evidence>
<proteinExistence type="predicted"/>
<accession>A0A819FZG7</accession>
<protein>
    <submittedName>
        <fullName evidence="2">Uncharacterized protein</fullName>
    </submittedName>
</protein>